<reference evidence="1 2" key="1">
    <citation type="journal article" date="2023" name="Commun. Biol.">
        <title>Reorganization of the ancestral sex-determining regions during the evolution of trioecy in Pleodorina starrii.</title>
        <authorList>
            <person name="Takahashi K."/>
            <person name="Suzuki S."/>
            <person name="Kawai-Toyooka H."/>
            <person name="Yamamoto K."/>
            <person name="Hamaji T."/>
            <person name="Ootsuki R."/>
            <person name="Yamaguchi H."/>
            <person name="Kawachi M."/>
            <person name="Higashiyama T."/>
            <person name="Nozaki H."/>
        </authorList>
    </citation>
    <scope>NUCLEOTIDE SEQUENCE [LARGE SCALE GENOMIC DNA]</scope>
    <source>
        <strain evidence="1 2">NIES-4479</strain>
    </source>
</reference>
<evidence type="ECO:0000313" key="2">
    <source>
        <dbReference type="Proteomes" id="UP001165080"/>
    </source>
</evidence>
<sequence length="236" mass="25506">MATNTLSWKRPAAGGGVDGVAFERARAYIAGPVTPEDGLMPALKWAFQHHPEGRWERIGILVPGQEEVRGHRELHRLRARGVTVEAATEPGALTGFTGPVIAYCPDLHALAVAERLPITCGIVAVAADNAALRPWVHAFIPQHLAGHVLTPVQPLLPDATVRRAMVYFTHRLTTMSLADDHSRVEGIVKGLRQLRAQGAVFTAEELIGLALQLNWPAGAVDRLQQLTTESFPEPAA</sequence>
<dbReference type="EMBL" id="BRXU01000067">
    <property type="protein sequence ID" value="GLC62618.1"/>
    <property type="molecule type" value="Genomic_DNA"/>
</dbReference>
<organism evidence="1 2">
    <name type="scientific">Pleodorina starrii</name>
    <dbReference type="NCBI Taxonomy" id="330485"/>
    <lineage>
        <taxon>Eukaryota</taxon>
        <taxon>Viridiplantae</taxon>
        <taxon>Chlorophyta</taxon>
        <taxon>core chlorophytes</taxon>
        <taxon>Chlorophyceae</taxon>
        <taxon>CS clade</taxon>
        <taxon>Chlamydomonadales</taxon>
        <taxon>Volvocaceae</taxon>
        <taxon>Pleodorina</taxon>
    </lineage>
</organism>
<evidence type="ECO:0000313" key="1">
    <source>
        <dbReference type="EMBL" id="GLC62618.1"/>
    </source>
</evidence>
<dbReference type="AlphaFoldDB" id="A0A9W6C2D0"/>
<accession>A0A9W6C2D0</accession>
<name>A0A9W6C2D0_9CHLO</name>
<gene>
    <name evidence="1" type="primary">PLESTB003752</name>
    <name evidence="1" type="ORF">PLESTB_001919900</name>
</gene>
<protein>
    <submittedName>
        <fullName evidence="1">Uncharacterized protein</fullName>
    </submittedName>
</protein>
<dbReference type="Proteomes" id="UP001165080">
    <property type="component" value="Unassembled WGS sequence"/>
</dbReference>
<proteinExistence type="predicted"/>
<comment type="caution">
    <text evidence="1">The sequence shown here is derived from an EMBL/GenBank/DDBJ whole genome shotgun (WGS) entry which is preliminary data.</text>
</comment>
<keyword evidence="2" id="KW-1185">Reference proteome</keyword>